<reference evidence="1 2" key="1">
    <citation type="submission" date="2019-10" db="EMBL/GenBank/DDBJ databases">
        <title>Draft Genome Assembly of Rhodococcus zopfii DSM44189.</title>
        <authorList>
            <person name="Sutton J.M."/>
            <person name="Akob D.M."/>
            <person name="Bushman T.J."/>
        </authorList>
    </citation>
    <scope>NUCLEOTIDE SEQUENCE [LARGE SCALE GENOMIC DNA]</scope>
    <source>
        <strain evidence="1 2">DSM 44189</strain>
    </source>
</reference>
<gene>
    <name evidence="1" type="ORF">F8M49_04375</name>
</gene>
<accession>A0ABU3WLI2</accession>
<comment type="caution">
    <text evidence="1">The sequence shown here is derived from an EMBL/GenBank/DDBJ whole genome shotgun (WGS) entry which is preliminary data.</text>
</comment>
<evidence type="ECO:0000313" key="2">
    <source>
        <dbReference type="Proteomes" id="UP001275440"/>
    </source>
</evidence>
<proteinExistence type="predicted"/>
<keyword evidence="2" id="KW-1185">Reference proteome</keyword>
<organism evidence="1 2">
    <name type="scientific">Rhodococcus zopfii</name>
    <dbReference type="NCBI Taxonomy" id="43772"/>
    <lineage>
        <taxon>Bacteria</taxon>
        <taxon>Bacillati</taxon>
        <taxon>Actinomycetota</taxon>
        <taxon>Actinomycetes</taxon>
        <taxon>Mycobacteriales</taxon>
        <taxon>Nocardiaceae</taxon>
        <taxon>Rhodococcus</taxon>
    </lineage>
</organism>
<dbReference type="Proteomes" id="UP001275440">
    <property type="component" value="Unassembled WGS sequence"/>
</dbReference>
<evidence type="ECO:0000313" key="1">
    <source>
        <dbReference type="EMBL" id="MDV2474849.1"/>
    </source>
</evidence>
<dbReference type="RefSeq" id="WP_240794794.1">
    <property type="nucleotide sequence ID" value="NZ_JAWKJJ010000001.1"/>
</dbReference>
<dbReference type="EMBL" id="WBMO01000001">
    <property type="protein sequence ID" value="MDV2474849.1"/>
    <property type="molecule type" value="Genomic_DNA"/>
</dbReference>
<sequence>MTGQMRPAAADLPLRDTRYRELETYPEFEAVTEWLRDYVQSSVPNPKMGEREYWAVVCLPFTSEADTTQRLCSVHAGTYETACVFVETTPEGQRRIGGFVTVDTAVLERDAGTDVGSLETGYPGLRFRTQPATTTIWWTAAADSREQFDALPWRPAARHLVTEVMRQGKCLEASNHSAQLARFAQAD</sequence>
<name>A0ABU3WLI2_9NOCA</name>
<protein>
    <submittedName>
        <fullName evidence="1">Uncharacterized protein</fullName>
    </submittedName>
</protein>